<proteinExistence type="predicted"/>
<evidence type="ECO:0000313" key="1">
    <source>
        <dbReference type="EMBL" id="WNY51527.1"/>
    </source>
</evidence>
<dbReference type="EMBL" id="CP118735">
    <property type="protein sequence ID" value="WNY51527.1"/>
    <property type="molecule type" value="Genomic_DNA"/>
</dbReference>
<accession>A0AA97A377</accession>
<organism evidence="1">
    <name type="scientific">Streptococcus iners</name>
    <dbReference type="NCBI Taxonomy" id="3028084"/>
    <lineage>
        <taxon>Bacteria</taxon>
        <taxon>Bacillati</taxon>
        <taxon>Bacillota</taxon>
        <taxon>Bacilli</taxon>
        <taxon>Lactobacillales</taxon>
        <taxon>Streptococcaceae</taxon>
        <taxon>Streptococcus</taxon>
    </lineage>
</organism>
<sequence length="81" mass="9431">MYDDWMKCFVNISKIGTPGKSPIDGKTPLNYIFMDYGNDFGNLIIWDPVNKVRKIFDRVAKRDFYPTMPLTNGFLADYKIV</sequence>
<protein>
    <submittedName>
        <fullName evidence="1">Uncharacterized protein</fullName>
    </submittedName>
</protein>
<name>A0AA97A377_9STRE</name>
<dbReference type="KEGG" id="sins:PW252_02370"/>
<dbReference type="AlphaFoldDB" id="A0AA97A377"/>
<reference evidence="1" key="1">
    <citation type="submission" date="2023-02" db="EMBL/GenBank/DDBJ databases">
        <title>Streptococcus sp. Genome Sequencing and Assembly.</title>
        <authorList>
            <person name="Shore S.M."/>
            <person name="Nicholson T.L."/>
        </authorList>
    </citation>
    <scope>NUCLEOTIDE SEQUENCE</scope>
    <source>
        <strain evidence="1">29887</strain>
    </source>
</reference>
<gene>
    <name evidence="1" type="ORF">PW252_02370</name>
</gene>
<dbReference type="RefSeq" id="WP_172097069.1">
    <property type="nucleotide sequence ID" value="NZ_CP118735.1"/>
</dbReference>